<gene>
    <name evidence="1" type="ORF">AN396_13525</name>
</gene>
<organism evidence="1 2">
    <name type="scientific">Candidatus Epulonipiscium fishelsonii</name>
    <dbReference type="NCBI Taxonomy" id="77094"/>
    <lineage>
        <taxon>Bacteria</taxon>
        <taxon>Bacillati</taxon>
        <taxon>Bacillota</taxon>
        <taxon>Clostridia</taxon>
        <taxon>Lachnospirales</taxon>
        <taxon>Lachnospiraceae</taxon>
        <taxon>Candidatus Epulonipiscium</taxon>
    </lineage>
</organism>
<dbReference type="EMBL" id="LJDB01000008">
    <property type="protein sequence ID" value="ONI42706.1"/>
    <property type="molecule type" value="Genomic_DNA"/>
</dbReference>
<evidence type="ECO:0000313" key="1">
    <source>
        <dbReference type="EMBL" id="ONI42706.1"/>
    </source>
</evidence>
<sequence>MRRKLMEKQKLSQVKNIKIHGRTSGKLDPLTLFWTSSGVEVNFKGSELWIEVAVNYTLFEPWIYVLLNDELLSRQMVTKGTHEICVLRGMNKDTIKNVKILKDTQAMNGDQKHCFQILSFISDGTFEELAEPKLRFEFIGDSLTSGEGTVGSKKEEDWIMPFMSGYYCYATGVSKHFGADFNVISQSGWGVCSGWDNNPTTIIPPYYEDVCGILTGKINVELGAKNKWNFNQFKPNVIVINLGTNDEAALFGSPPFEYKKILCKQTSVEHLMHGIKDFLVKVRKDNPTAFILWAYNMCNKGLTEDIEDAIGEYKREYNDKKAGFIKLEYADGEMIGSLNHPGKLAHESATKRIITYLIENNIISSL</sequence>
<name>A0ACC8XH71_9FIRM</name>
<keyword evidence="2" id="KW-1185">Reference proteome</keyword>
<proteinExistence type="predicted"/>
<evidence type="ECO:0000313" key="2">
    <source>
        <dbReference type="Proteomes" id="UP000188605"/>
    </source>
</evidence>
<comment type="caution">
    <text evidence="1">The sequence shown here is derived from an EMBL/GenBank/DDBJ whole genome shotgun (WGS) entry which is preliminary data.</text>
</comment>
<reference evidence="1" key="1">
    <citation type="submission" date="2016-08" db="EMBL/GenBank/DDBJ databases">
        <authorList>
            <person name="Ngugi D.K."/>
            <person name="Miyake S."/>
            <person name="Stingl U."/>
        </authorList>
    </citation>
    <scope>NUCLEOTIDE SEQUENCE</scope>
    <source>
        <strain evidence="1">SCG-B11WGA-EpuloA1</strain>
    </source>
</reference>
<protein>
    <submittedName>
        <fullName evidence="1">Uncharacterized protein</fullName>
    </submittedName>
</protein>
<accession>A0ACC8XH71</accession>
<dbReference type="Proteomes" id="UP000188605">
    <property type="component" value="Unassembled WGS sequence"/>
</dbReference>